<keyword evidence="3" id="KW-0378">Hydrolase</keyword>
<dbReference type="EMBL" id="SJPX01000002">
    <property type="protein sequence ID" value="TWU56235.1"/>
    <property type="molecule type" value="Genomic_DNA"/>
</dbReference>
<feature type="signal peptide" evidence="4">
    <location>
        <begin position="1"/>
        <end position="28"/>
    </location>
</feature>
<dbReference type="Gene3D" id="3.40.50.1820">
    <property type="entry name" value="alpha/beta hydrolase"/>
    <property type="match status" value="1"/>
</dbReference>
<name>A0A5C6F4V7_9BACT</name>
<evidence type="ECO:0000256" key="1">
    <source>
        <dbReference type="ARBA" id="ARBA00022487"/>
    </source>
</evidence>
<dbReference type="InterPro" id="IPR050261">
    <property type="entry name" value="FrsA_esterase"/>
</dbReference>
<dbReference type="Pfam" id="PF22244">
    <property type="entry name" value="GCE_fung"/>
    <property type="match status" value="1"/>
</dbReference>
<organism evidence="6 7">
    <name type="scientific">Rubripirellula reticaptiva</name>
    <dbReference type="NCBI Taxonomy" id="2528013"/>
    <lineage>
        <taxon>Bacteria</taxon>
        <taxon>Pseudomonadati</taxon>
        <taxon>Planctomycetota</taxon>
        <taxon>Planctomycetia</taxon>
        <taxon>Pirellulales</taxon>
        <taxon>Pirellulaceae</taxon>
        <taxon>Rubripirellula</taxon>
    </lineage>
</organism>
<sequence length="437" mass="47660" precursor="true">MTIPPSAVSVILIGMILTAMTSPGPANAQSTGTAAKAWRADPAIVAKLSQKRSEFNYDESKVPKYSIPDPLVMQNGDPVTSADQWFDQRRPELLDSFRKLVYGQRPDTQYSLSFATVSEATILDGTAIGKTITATLQIDDHTFSFPFVLFTPTNAGNDLPAVILINNRSFPSVDEVNSKYDSFFPVKDLIDRGYAAAAFFTSDVDPDRADGFADGIRGFFAQGKPLADDAWRSLSAWGFAASRVLDYLERLPEIDSSRVAVVGHSRGGKTSLWAAAEDPRFAVAYSNHSGCGGAALSRRAFGETVDRITSAFPHWFSPNFAKYAGRENELPIDQHELFSLIAPRPVYVASADEDLWADPRGEYLSLVLSAPVYQLLGKRSIGDEVIADSDLTNSAYPPPLDHPVIVGQTGYHIGSGGHGLTHVDWKNFLDFFGRLPK</sequence>
<gene>
    <name evidence="6" type="ORF">Poly59_25390</name>
</gene>
<proteinExistence type="predicted"/>
<dbReference type="OrthoDB" id="9809261at2"/>
<evidence type="ECO:0000313" key="6">
    <source>
        <dbReference type="EMBL" id="TWU56235.1"/>
    </source>
</evidence>
<keyword evidence="2 4" id="KW-0732">Signal</keyword>
<dbReference type="PANTHER" id="PTHR22946">
    <property type="entry name" value="DIENELACTONE HYDROLASE DOMAIN-CONTAINING PROTEIN-RELATED"/>
    <property type="match status" value="1"/>
</dbReference>
<accession>A0A5C6F4V7</accession>
<dbReference type="InterPro" id="IPR054579">
    <property type="entry name" value="GCE-like_dom"/>
</dbReference>
<evidence type="ECO:0000313" key="7">
    <source>
        <dbReference type="Proteomes" id="UP000317977"/>
    </source>
</evidence>
<dbReference type="AlphaFoldDB" id="A0A5C6F4V7"/>
<dbReference type="Proteomes" id="UP000317977">
    <property type="component" value="Unassembled WGS sequence"/>
</dbReference>
<dbReference type="PANTHER" id="PTHR22946:SF9">
    <property type="entry name" value="POLYKETIDE TRANSFERASE AF380"/>
    <property type="match status" value="1"/>
</dbReference>
<evidence type="ECO:0000256" key="2">
    <source>
        <dbReference type="ARBA" id="ARBA00022729"/>
    </source>
</evidence>
<reference evidence="6 7" key="1">
    <citation type="submission" date="2019-02" db="EMBL/GenBank/DDBJ databases">
        <title>Deep-cultivation of Planctomycetes and their phenomic and genomic characterization uncovers novel biology.</title>
        <authorList>
            <person name="Wiegand S."/>
            <person name="Jogler M."/>
            <person name="Boedeker C."/>
            <person name="Pinto D."/>
            <person name="Vollmers J."/>
            <person name="Rivas-Marin E."/>
            <person name="Kohn T."/>
            <person name="Peeters S.H."/>
            <person name="Heuer A."/>
            <person name="Rast P."/>
            <person name="Oberbeckmann S."/>
            <person name="Bunk B."/>
            <person name="Jeske O."/>
            <person name="Meyerdierks A."/>
            <person name="Storesund J.E."/>
            <person name="Kallscheuer N."/>
            <person name="Luecker S."/>
            <person name="Lage O.M."/>
            <person name="Pohl T."/>
            <person name="Merkel B.J."/>
            <person name="Hornburger P."/>
            <person name="Mueller R.-W."/>
            <person name="Bruemmer F."/>
            <person name="Labrenz M."/>
            <person name="Spormann A.M."/>
            <person name="Op Den Camp H."/>
            <person name="Overmann J."/>
            <person name="Amann R."/>
            <person name="Jetten M.S.M."/>
            <person name="Mascher T."/>
            <person name="Medema M.H."/>
            <person name="Devos D.P."/>
            <person name="Kaster A.-K."/>
            <person name="Ovreas L."/>
            <person name="Rohde M."/>
            <person name="Galperin M.Y."/>
            <person name="Jogler C."/>
        </authorList>
    </citation>
    <scope>NUCLEOTIDE SEQUENCE [LARGE SCALE GENOMIC DNA]</scope>
    <source>
        <strain evidence="6 7">Poly59</strain>
    </source>
</reference>
<dbReference type="InterPro" id="IPR029058">
    <property type="entry name" value="AB_hydrolase_fold"/>
</dbReference>
<protein>
    <recommendedName>
        <fullName evidence="5">4-O-methyl-glucuronoyl methylesterase-like domain-containing protein</fullName>
    </recommendedName>
</protein>
<keyword evidence="7" id="KW-1185">Reference proteome</keyword>
<comment type="caution">
    <text evidence="6">The sequence shown here is derived from an EMBL/GenBank/DDBJ whole genome shotgun (WGS) entry which is preliminary data.</text>
</comment>
<evidence type="ECO:0000256" key="4">
    <source>
        <dbReference type="SAM" id="SignalP"/>
    </source>
</evidence>
<evidence type="ECO:0000256" key="3">
    <source>
        <dbReference type="ARBA" id="ARBA00022801"/>
    </source>
</evidence>
<keyword evidence="1" id="KW-0719">Serine esterase</keyword>
<feature type="domain" description="4-O-methyl-glucuronoyl methylesterase-like" evidence="5">
    <location>
        <begin position="231"/>
        <end position="377"/>
    </location>
</feature>
<dbReference type="RefSeq" id="WP_146534255.1">
    <property type="nucleotide sequence ID" value="NZ_SJPX01000002.1"/>
</dbReference>
<dbReference type="SUPFAM" id="SSF53474">
    <property type="entry name" value="alpha/beta-Hydrolases"/>
    <property type="match status" value="1"/>
</dbReference>
<feature type="chain" id="PRO_5022709322" description="4-O-methyl-glucuronoyl methylesterase-like domain-containing protein" evidence="4">
    <location>
        <begin position="29"/>
        <end position="437"/>
    </location>
</feature>
<dbReference type="GO" id="GO:0052689">
    <property type="term" value="F:carboxylic ester hydrolase activity"/>
    <property type="evidence" value="ECO:0007669"/>
    <property type="project" value="UniProtKB-KW"/>
</dbReference>
<evidence type="ECO:0000259" key="5">
    <source>
        <dbReference type="Pfam" id="PF22244"/>
    </source>
</evidence>